<dbReference type="STRING" id="13333.U5DAU3"/>
<dbReference type="InterPro" id="IPR002893">
    <property type="entry name" value="Znf_MYND"/>
</dbReference>
<dbReference type="Proteomes" id="UP000017836">
    <property type="component" value="Unassembled WGS sequence"/>
</dbReference>
<dbReference type="eggNOG" id="KOG2084">
    <property type="taxonomic scope" value="Eukaryota"/>
</dbReference>
<dbReference type="PROSITE" id="PS51257">
    <property type="entry name" value="PROKAR_LIPOPROTEIN"/>
    <property type="match status" value="1"/>
</dbReference>
<keyword evidence="1" id="KW-0479">Metal-binding</keyword>
<dbReference type="AlphaFoldDB" id="U5DAU3"/>
<name>U5DAU3_AMBTC</name>
<dbReference type="Pfam" id="PF01753">
    <property type="entry name" value="zf-MYND"/>
    <property type="match status" value="1"/>
</dbReference>
<dbReference type="PROSITE" id="PS50865">
    <property type="entry name" value="ZF_MYND_2"/>
    <property type="match status" value="1"/>
</dbReference>
<dbReference type="KEGG" id="atr:18448032"/>
<keyword evidence="3" id="KW-0862">Zinc</keyword>
<gene>
    <name evidence="6" type="ORF">AMTR_s00062p00149800</name>
</gene>
<dbReference type="Gramene" id="ERN19639">
    <property type="protein sequence ID" value="ERN19639"/>
    <property type="gene ID" value="AMTR_s00062p00149800"/>
</dbReference>
<dbReference type="OrthoDB" id="432970at2759"/>
<evidence type="ECO:0000256" key="4">
    <source>
        <dbReference type="PROSITE-ProRule" id="PRU00134"/>
    </source>
</evidence>
<dbReference type="HOGENOM" id="CLU_435029_0_0_1"/>
<dbReference type="InterPro" id="IPR046824">
    <property type="entry name" value="Mss51-like_C"/>
</dbReference>
<keyword evidence="2 4" id="KW-0863">Zinc-finger</keyword>
<keyword evidence="7" id="KW-1185">Reference proteome</keyword>
<dbReference type="EMBL" id="KI392068">
    <property type="protein sequence ID" value="ERN19639.1"/>
    <property type="molecule type" value="Genomic_DNA"/>
</dbReference>
<dbReference type="SUPFAM" id="SSF144232">
    <property type="entry name" value="HIT/MYND zinc finger-like"/>
    <property type="match status" value="1"/>
</dbReference>
<evidence type="ECO:0000256" key="2">
    <source>
        <dbReference type="ARBA" id="ARBA00022771"/>
    </source>
</evidence>
<evidence type="ECO:0000313" key="7">
    <source>
        <dbReference type="Proteomes" id="UP000017836"/>
    </source>
</evidence>
<proteinExistence type="predicted"/>
<evidence type="ECO:0000313" key="6">
    <source>
        <dbReference type="EMBL" id="ERN19639.1"/>
    </source>
</evidence>
<dbReference type="Pfam" id="PF20179">
    <property type="entry name" value="MSS51_C"/>
    <property type="match status" value="1"/>
</dbReference>
<dbReference type="Gene3D" id="6.10.140.2220">
    <property type="match status" value="1"/>
</dbReference>
<organism evidence="6 7">
    <name type="scientific">Amborella trichopoda</name>
    <dbReference type="NCBI Taxonomy" id="13333"/>
    <lineage>
        <taxon>Eukaryota</taxon>
        <taxon>Viridiplantae</taxon>
        <taxon>Streptophyta</taxon>
        <taxon>Embryophyta</taxon>
        <taxon>Tracheophyta</taxon>
        <taxon>Spermatophyta</taxon>
        <taxon>Magnoliopsida</taxon>
        <taxon>Amborellales</taxon>
        <taxon>Amborellaceae</taxon>
        <taxon>Amborella</taxon>
    </lineage>
</organism>
<dbReference type="PANTHER" id="PTHR47570:SF2">
    <property type="entry name" value="MYND-TYPE DOMAIN-CONTAINING PROTEIN"/>
    <property type="match status" value="1"/>
</dbReference>
<protein>
    <recommendedName>
        <fullName evidence="5">MYND-type domain-containing protein</fullName>
    </recommendedName>
</protein>
<dbReference type="GO" id="GO:0008270">
    <property type="term" value="F:zinc ion binding"/>
    <property type="evidence" value="ECO:0007669"/>
    <property type="project" value="UniProtKB-KW"/>
</dbReference>
<evidence type="ECO:0000259" key="5">
    <source>
        <dbReference type="PROSITE" id="PS50865"/>
    </source>
</evidence>
<dbReference type="OMA" id="DQSEISC"/>
<dbReference type="PROSITE" id="PS01360">
    <property type="entry name" value="ZF_MYND_1"/>
    <property type="match status" value="1"/>
</dbReference>
<evidence type="ECO:0000256" key="3">
    <source>
        <dbReference type="ARBA" id="ARBA00022833"/>
    </source>
</evidence>
<reference evidence="7" key="1">
    <citation type="journal article" date="2013" name="Science">
        <title>The Amborella genome and the evolution of flowering plants.</title>
        <authorList>
            <consortium name="Amborella Genome Project"/>
        </authorList>
    </citation>
    <scope>NUCLEOTIDE SEQUENCE [LARGE SCALE GENOMIC DNA]</scope>
</reference>
<evidence type="ECO:0000256" key="1">
    <source>
        <dbReference type="ARBA" id="ARBA00022723"/>
    </source>
</evidence>
<accession>U5DAU3</accession>
<feature type="domain" description="MYND-type" evidence="5">
    <location>
        <begin position="292"/>
        <end position="333"/>
    </location>
</feature>
<sequence length="640" mass="71545">MDLHLKDLFTRFQEQFGSGPGLGPGSGACLLKIEGINPSFIKSLYRAAAALYRTDPWKRLRPGHLFSIRVGKDLDWSSRKQLFPYVQFTGGDGGDVGFNMFRTEQDALKMTGSRETNRVPNIETLRVTFGLDSFMFPVNKRMIRSLSLESSGPDRFPMMEVARCTHLGMLEFRNPSLEELRFLYALMKAIALVHPLLQQAKAPAPKRTRLTIFDTLIETVDVQWPVEMQKGWDLVAVTVSHPPNQAYSEKPKSNSIPTKIIESPTSLIEQPKEEDSMNSIEHFTGFYASRRCSMCEKEVQGEQSLLCGRCRAVIYCGAICQRQHWKETHKSICGLYKAMMEREEELETKVFTFPCYLENPCKWLESVGLHQKGMWRRLCNCYNHCPFGMLPALNGGGSINESWGIANYPPDSPFINHNQEPSPSPPILLSGWAEYYNLRCLPFSSPASALLTFPLTLHHIITALSIGSKSLLLKGREVVIHYVGPEAELDFMPAFTEIGHLLNGSGSLQITMVGPEVPTSLSGTMSVINNRVRVSLVRGLYQEEMGYLPSPHVVVALNSGLESCPSWGEALEMIETRNLPAYFTEFSELSCSNAKQVLRGAGLHVTYPVTPNPFRSPVRIQGASINLPSFSNGFVFGVNT</sequence>
<dbReference type="PANTHER" id="PTHR47570">
    <property type="entry name" value="ZINC ION BINDING PROTEIN"/>
    <property type="match status" value="1"/>
</dbReference>